<organism evidence="1 2">
    <name type="scientific">Nitrospina gracilis (strain 3/211)</name>
    <dbReference type="NCBI Taxonomy" id="1266370"/>
    <lineage>
        <taxon>Bacteria</taxon>
        <taxon>Pseudomonadati</taxon>
        <taxon>Nitrospinota/Tectimicrobiota group</taxon>
        <taxon>Nitrospinota</taxon>
        <taxon>Nitrospinia</taxon>
        <taxon>Nitrospinales</taxon>
        <taxon>Nitrospinaceae</taxon>
        <taxon>Nitrospina</taxon>
    </lineage>
</organism>
<keyword evidence="2" id="KW-1185">Reference proteome</keyword>
<dbReference type="AlphaFoldDB" id="M1YX88"/>
<reference evidence="1 2" key="1">
    <citation type="journal article" date="2013" name="Front. Microbiol.">
        <title>The genome of Nitrospina gracilis illuminates the metabolism and evolution of the major marine nitrite oxidizer.</title>
        <authorList>
            <person name="Luecker S."/>
            <person name="Nowka B."/>
            <person name="Rattei T."/>
            <person name="Spieck E."/>
            <person name="and Daims H."/>
        </authorList>
    </citation>
    <scope>NUCLEOTIDE SEQUENCE [LARGE SCALE GENOMIC DNA]</scope>
    <source>
        <strain evidence="1 2">3/211</strain>
    </source>
</reference>
<dbReference type="InParanoid" id="M1YX88"/>
<sequence>MGLINHASVLERETGLEPATLSLEG</sequence>
<accession>M1YX88</accession>
<gene>
    <name evidence="1" type="ORF">NITGR_280010</name>
</gene>
<dbReference type="EMBL" id="CAQJ01000031">
    <property type="protein sequence ID" value="CCQ90294.1"/>
    <property type="molecule type" value="Genomic_DNA"/>
</dbReference>
<dbReference type="Proteomes" id="UP000011704">
    <property type="component" value="Unassembled WGS sequence"/>
</dbReference>
<name>M1YX88_NITG3</name>
<protein>
    <submittedName>
        <fullName evidence="1">Uncharacterized protein</fullName>
    </submittedName>
</protein>
<dbReference type="HOGENOM" id="CLU_3419056_0_0_0"/>
<comment type="caution">
    <text evidence="1">The sequence shown here is derived from an EMBL/GenBank/DDBJ whole genome shotgun (WGS) entry which is preliminary data.</text>
</comment>
<evidence type="ECO:0000313" key="1">
    <source>
        <dbReference type="EMBL" id="CCQ90294.1"/>
    </source>
</evidence>
<proteinExistence type="predicted"/>
<evidence type="ECO:0000313" key="2">
    <source>
        <dbReference type="Proteomes" id="UP000011704"/>
    </source>
</evidence>